<name>A0A7U5MMI2_MYCIT</name>
<proteinExistence type="predicted"/>
<evidence type="ECO:0000256" key="1">
    <source>
        <dbReference type="SAM" id="MobiDB-lite"/>
    </source>
</evidence>
<reference evidence="2 3" key="1">
    <citation type="journal article" date="2017" name="Lancet Infect. Dis.">
        <title>Global outbreak of severe Mycobacterium chimaera disease after cardiac surgery: a molecular epidemiological study.</title>
        <authorList>
            <person name="van Ingen J."/>
            <person name="Kohl T."/>
            <person name="Kranzer K."/>
            <person name="Hasse B."/>
            <person name="Keller P."/>
            <person name="Szafranska A."/>
            <person name="Hillemann D."/>
            <person name="Chand M."/>
            <person name="Schreiber P."/>
            <person name="Sommerstein R."/>
            <person name="Berger C."/>
            <person name="Genoni M."/>
            <person name="Ruegg C."/>
            <person name="Troillet N."/>
            <person name="Widmer A.F."/>
            <person name="Becker S.L."/>
            <person name="Herrmann M."/>
            <person name="Eckmanns T."/>
            <person name="Haller S."/>
            <person name="Hoeller C."/>
            <person name="Debast S.B."/>
            <person name="Wolfhagen M.J."/>
            <person name="Hopman J."/>
            <person name="Kluytmans J."/>
            <person name="Langelaar M."/>
            <person name="Notermans D.W."/>
            <person name="ten Oever J."/>
            <person name="van den Barselaar P."/>
            <person name="Vonk A.B.A."/>
            <person name="Vos M.C."/>
            <person name="Ahmed N."/>
            <person name="Brown T."/>
            <person name="Crook D."/>
            <person name="Lamagni T."/>
            <person name="Phin N."/>
            <person name="Smith E.G."/>
            <person name="Zambon M."/>
            <person name="Serr A."/>
            <person name="Goetting T."/>
            <person name="Ebner W."/>
            <person name="Thuermer A."/>
            <person name="Utpatel C."/>
            <person name="Sproer C."/>
            <person name="Bunk B."/>
            <person name="Nubel U."/>
            <person name="Bloemberg G."/>
            <person name="Bottger E."/>
            <person name="Niemann S."/>
            <person name="Wagner D."/>
            <person name="Sax H."/>
        </authorList>
    </citation>
    <scope>NUCLEOTIDE SEQUENCE [LARGE SCALE GENOMIC DNA]</scope>
    <source>
        <strain evidence="2 3">ZUERICH-2</strain>
    </source>
</reference>
<evidence type="ECO:0000313" key="2">
    <source>
        <dbReference type="EMBL" id="ASL16272.1"/>
    </source>
</evidence>
<feature type="compositionally biased region" description="Polar residues" evidence="1">
    <location>
        <begin position="96"/>
        <end position="116"/>
    </location>
</feature>
<dbReference type="EMBL" id="CP015267">
    <property type="protein sequence ID" value="ASL16272.1"/>
    <property type="molecule type" value="Genomic_DNA"/>
</dbReference>
<feature type="region of interest" description="Disordered" evidence="1">
    <location>
        <begin position="65"/>
        <end position="116"/>
    </location>
</feature>
<evidence type="ECO:0000313" key="3">
    <source>
        <dbReference type="Proteomes" id="UP000198286"/>
    </source>
</evidence>
<dbReference type="AlphaFoldDB" id="A0A7U5MMI2"/>
<protein>
    <submittedName>
        <fullName evidence="2">Uncharacterized protein</fullName>
    </submittedName>
</protein>
<gene>
    <name evidence="2" type="ORF">MYCOZU2_03898</name>
</gene>
<organism evidence="2 3">
    <name type="scientific">Mycobacterium intracellulare subsp. chimaera</name>
    <dbReference type="NCBI Taxonomy" id="222805"/>
    <lineage>
        <taxon>Bacteria</taxon>
        <taxon>Bacillati</taxon>
        <taxon>Actinomycetota</taxon>
        <taxon>Actinomycetes</taxon>
        <taxon>Mycobacteriales</taxon>
        <taxon>Mycobacteriaceae</taxon>
        <taxon>Mycobacterium</taxon>
        <taxon>Mycobacterium avium complex (MAC)</taxon>
    </lineage>
</organism>
<sequence length="116" mass="12569">MTDTGSELLSRKQFLAKIGISDSGERRGRTGERDWPPHLLVGQKVYYRRAAVDDWILRQEAICNSGPPEVGAEPIDNVAAPTTQPHVDGLGDSAFPPNTKQGPSLETLPQSGDSDE</sequence>
<accession>A0A7U5MMI2</accession>
<dbReference type="Proteomes" id="UP000198286">
    <property type="component" value="Chromosome"/>
</dbReference>